<dbReference type="Proteomes" id="UP000031672">
    <property type="component" value="Unassembled WGS sequence"/>
</dbReference>
<dbReference type="Gene3D" id="3.60.10.10">
    <property type="entry name" value="Endonuclease/exonuclease/phosphatase"/>
    <property type="match status" value="1"/>
</dbReference>
<proteinExistence type="predicted"/>
<evidence type="ECO:0000256" key="1">
    <source>
        <dbReference type="SAM" id="SignalP"/>
    </source>
</evidence>
<dbReference type="RefSeq" id="WP_040991874.1">
    <property type="nucleotide sequence ID" value="NZ_JTKH01000024.1"/>
</dbReference>
<evidence type="ECO:0000259" key="2">
    <source>
        <dbReference type="Pfam" id="PF03372"/>
    </source>
</evidence>
<dbReference type="SUPFAM" id="SSF56219">
    <property type="entry name" value="DNase I-like"/>
    <property type="match status" value="1"/>
</dbReference>
<dbReference type="EMBL" id="JTKH01000024">
    <property type="protein sequence ID" value="KII75940.1"/>
    <property type="molecule type" value="Genomic_DNA"/>
</dbReference>
<comment type="caution">
    <text evidence="3">The sequence shown here is derived from an EMBL/GenBank/DDBJ whole genome shotgun (WGS) entry which is preliminary data.</text>
</comment>
<feature type="chain" id="PRO_5009758635" evidence="1">
    <location>
        <begin position="24"/>
        <end position="299"/>
    </location>
</feature>
<name>A0A0C2JLU6_9VIBR</name>
<dbReference type="InterPro" id="IPR036691">
    <property type="entry name" value="Endo/exonu/phosph_ase_sf"/>
</dbReference>
<gene>
    <name evidence="3" type="ORF">OJ16_13965</name>
</gene>
<dbReference type="GO" id="GO:0016787">
    <property type="term" value="F:hydrolase activity"/>
    <property type="evidence" value="ECO:0007669"/>
    <property type="project" value="UniProtKB-KW"/>
</dbReference>
<dbReference type="Pfam" id="PF03372">
    <property type="entry name" value="Exo_endo_phos"/>
    <property type="match status" value="1"/>
</dbReference>
<reference evidence="3 4" key="1">
    <citation type="submission" date="2014-11" db="EMBL/GenBank/DDBJ databases">
        <title>Draft Genome Sequence of Vibrio piscirenalis strains CECT 8603T and CECT 8604, two marine Gammaproteobacterium isolated from cultured gilthead sea bream (Sparus aurata).</title>
        <authorList>
            <person name="Arahal D.R."/>
            <person name="Rodrigo-Torres L."/>
            <person name="Lucena T."/>
            <person name="Pujalte M.J."/>
        </authorList>
    </citation>
    <scope>NUCLEOTIDE SEQUENCE [LARGE SCALE GENOMIC DNA]</scope>
    <source>
        <strain evidence="3 4">DCR 1-4-2</strain>
    </source>
</reference>
<protein>
    <submittedName>
        <fullName evidence="3">Metal-dependent hydrolase</fullName>
    </submittedName>
</protein>
<accession>A0A0C2NHV6</accession>
<dbReference type="OrthoDB" id="395856at2"/>
<accession>A0A0C2JLU6</accession>
<evidence type="ECO:0000313" key="4">
    <source>
        <dbReference type="Proteomes" id="UP000031672"/>
    </source>
</evidence>
<dbReference type="AlphaFoldDB" id="A0A0C2JLU6"/>
<keyword evidence="4" id="KW-1185">Reference proteome</keyword>
<dbReference type="InterPro" id="IPR005135">
    <property type="entry name" value="Endo/exonuclease/phosphatase"/>
</dbReference>
<evidence type="ECO:0000313" key="3">
    <source>
        <dbReference type="EMBL" id="KII75940.1"/>
    </source>
</evidence>
<sequence>MKCALKGLIFLYVVVLYTPTTLAQQENKISTWNMEWLDLKGNRQFKPSLRSNADFYKMSEYFAKIEAPILAFQEVASAAAIQSVVGGEYEIFLSDRSLPSHHALQFSDINQYTGFAVKKGLKVTDPSDFSLLQTKNKLRFASYIILEDWQNEPVHLLSIHLKARCSGQYRSNNACKTLKQQAHGLNAWIKAREEQGEAYIIAGDFNHNLAYPNDWLWHDLSSQSHAVLSTRKVSADCVVRNRNNAKKTHQFRSLIDHIVVSQHFVIDEATQDVFTSSDVLNYQLSDHCPLSITIGSMTP</sequence>
<feature type="signal peptide" evidence="1">
    <location>
        <begin position="1"/>
        <end position="23"/>
    </location>
</feature>
<organism evidence="3 4">
    <name type="scientific">Vibrio renipiscarius</name>
    <dbReference type="NCBI Taxonomy" id="1461322"/>
    <lineage>
        <taxon>Bacteria</taxon>
        <taxon>Pseudomonadati</taxon>
        <taxon>Pseudomonadota</taxon>
        <taxon>Gammaproteobacteria</taxon>
        <taxon>Vibrionales</taxon>
        <taxon>Vibrionaceae</taxon>
        <taxon>Vibrio</taxon>
    </lineage>
</organism>
<keyword evidence="3" id="KW-0378">Hydrolase</keyword>
<feature type="domain" description="Endonuclease/exonuclease/phosphatase" evidence="2">
    <location>
        <begin position="31"/>
        <end position="287"/>
    </location>
</feature>
<keyword evidence="1" id="KW-0732">Signal</keyword>
<dbReference type="STRING" id="1461322.OJ16_13965"/>